<evidence type="ECO:0000313" key="3">
    <source>
        <dbReference type="Proteomes" id="UP000799539"/>
    </source>
</evidence>
<accession>A0A6A6FDC7</accession>
<dbReference type="EMBL" id="ML992677">
    <property type="protein sequence ID" value="KAF2211385.1"/>
    <property type="molecule type" value="Genomic_DNA"/>
</dbReference>
<proteinExistence type="predicted"/>
<name>A0A6A6FDC7_9PEZI</name>
<protein>
    <submittedName>
        <fullName evidence="2">Uncharacterized protein</fullName>
    </submittedName>
</protein>
<dbReference type="Proteomes" id="UP000799539">
    <property type="component" value="Unassembled WGS sequence"/>
</dbReference>
<organism evidence="2 3">
    <name type="scientific">Cercospora zeae-maydis SCOH1-5</name>
    <dbReference type="NCBI Taxonomy" id="717836"/>
    <lineage>
        <taxon>Eukaryota</taxon>
        <taxon>Fungi</taxon>
        <taxon>Dikarya</taxon>
        <taxon>Ascomycota</taxon>
        <taxon>Pezizomycotina</taxon>
        <taxon>Dothideomycetes</taxon>
        <taxon>Dothideomycetidae</taxon>
        <taxon>Mycosphaerellales</taxon>
        <taxon>Mycosphaerellaceae</taxon>
        <taxon>Cercospora</taxon>
    </lineage>
</organism>
<evidence type="ECO:0000313" key="2">
    <source>
        <dbReference type="EMBL" id="KAF2211385.1"/>
    </source>
</evidence>
<gene>
    <name evidence="2" type="ORF">CERZMDRAFT_85550</name>
</gene>
<sequence length="206" mass="21467">MVIVPRGDCAPGPHKSPESMYCSVMAPDVAHVLSLLRGAAGTGEGTNIGNKVSKIHVAYRRPLGRGYGDVSAQGINSTPNLAVAAFAKTHHTADDQRSGGGRGGDCPPAVSQRGINSGRDREAMTSMATVRESAGAIPASQATELLELRYTRTVNRGQENAAARACCQTSTALLSRLLSSSSTRACGVTDDCARLEARHPPTRAVL</sequence>
<evidence type="ECO:0000256" key="1">
    <source>
        <dbReference type="SAM" id="MobiDB-lite"/>
    </source>
</evidence>
<reference evidence="2" key="1">
    <citation type="journal article" date="2020" name="Stud. Mycol.">
        <title>101 Dothideomycetes genomes: a test case for predicting lifestyles and emergence of pathogens.</title>
        <authorList>
            <person name="Haridas S."/>
            <person name="Albert R."/>
            <person name="Binder M."/>
            <person name="Bloem J."/>
            <person name="Labutti K."/>
            <person name="Salamov A."/>
            <person name="Andreopoulos B."/>
            <person name="Baker S."/>
            <person name="Barry K."/>
            <person name="Bills G."/>
            <person name="Bluhm B."/>
            <person name="Cannon C."/>
            <person name="Castanera R."/>
            <person name="Culley D."/>
            <person name="Daum C."/>
            <person name="Ezra D."/>
            <person name="Gonzalez J."/>
            <person name="Henrissat B."/>
            <person name="Kuo A."/>
            <person name="Liang C."/>
            <person name="Lipzen A."/>
            <person name="Lutzoni F."/>
            <person name="Magnuson J."/>
            <person name="Mondo S."/>
            <person name="Nolan M."/>
            <person name="Ohm R."/>
            <person name="Pangilinan J."/>
            <person name="Park H.-J."/>
            <person name="Ramirez L."/>
            <person name="Alfaro M."/>
            <person name="Sun H."/>
            <person name="Tritt A."/>
            <person name="Yoshinaga Y."/>
            <person name="Zwiers L.-H."/>
            <person name="Turgeon B."/>
            <person name="Goodwin S."/>
            <person name="Spatafora J."/>
            <person name="Crous P."/>
            <person name="Grigoriev I."/>
        </authorList>
    </citation>
    <scope>NUCLEOTIDE SEQUENCE</scope>
    <source>
        <strain evidence="2">SCOH1-5</strain>
    </source>
</reference>
<keyword evidence="3" id="KW-1185">Reference proteome</keyword>
<feature type="region of interest" description="Disordered" evidence="1">
    <location>
        <begin position="90"/>
        <end position="116"/>
    </location>
</feature>
<dbReference type="AlphaFoldDB" id="A0A6A6FDC7"/>